<evidence type="ECO:0008006" key="4">
    <source>
        <dbReference type="Google" id="ProtNLM"/>
    </source>
</evidence>
<dbReference type="Proteomes" id="UP001649230">
    <property type="component" value="Chromosome"/>
</dbReference>
<organism evidence="2 3">
    <name type="scientific">Paenibacillus hexagrammi</name>
    <dbReference type="NCBI Taxonomy" id="2908839"/>
    <lineage>
        <taxon>Bacteria</taxon>
        <taxon>Bacillati</taxon>
        <taxon>Bacillota</taxon>
        <taxon>Bacilli</taxon>
        <taxon>Bacillales</taxon>
        <taxon>Paenibacillaceae</taxon>
        <taxon>Paenibacillus</taxon>
    </lineage>
</organism>
<dbReference type="RefSeq" id="WP_235119122.1">
    <property type="nucleotide sequence ID" value="NZ_CP090978.1"/>
</dbReference>
<gene>
    <name evidence="2" type="ORF">L0M14_24860</name>
</gene>
<evidence type="ECO:0000313" key="3">
    <source>
        <dbReference type="Proteomes" id="UP001649230"/>
    </source>
</evidence>
<accession>A0ABY3SGD6</accession>
<feature type="compositionally biased region" description="Basic residues" evidence="1">
    <location>
        <begin position="169"/>
        <end position="178"/>
    </location>
</feature>
<sequence>MKVCHPYPPQQELHNNVMLIDSQVLCRFPEELIQWIEHSKLIISPHYNKEIEQLVPDCSERARILTVIETLTSTHPDKLIRDRRTSSLYDGNSYLHQIASQPHVSITKVTIVTIDENITMKAKLQGYAVFNPMQQLSEIHHPKRELNILDVSKEETPTTSNRFEGLPPRSKRRQKKRNGSLLNAMSSFFF</sequence>
<keyword evidence="3" id="KW-1185">Reference proteome</keyword>
<proteinExistence type="predicted"/>
<protein>
    <recommendedName>
        <fullName evidence="4">PIN domain-containing protein</fullName>
    </recommendedName>
</protein>
<evidence type="ECO:0000256" key="1">
    <source>
        <dbReference type="SAM" id="MobiDB-lite"/>
    </source>
</evidence>
<evidence type="ECO:0000313" key="2">
    <source>
        <dbReference type="EMBL" id="UJF32779.1"/>
    </source>
</evidence>
<dbReference type="EMBL" id="CP090978">
    <property type="protein sequence ID" value="UJF32779.1"/>
    <property type="molecule type" value="Genomic_DNA"/>
</dbReference>
<reference evidence="2 3" key="1">
    <citation type="journal article" date="2024" name="Int. J. Syst. Evol. Microbiol.">
        <title>Paenibacillus hexagrammi sp. nov., a novel bacterium isolated from the gut content of Hexagrammos agrammus.</title>
        <authorList>
            <person name="Jung H.K."/>
            <person name="Kim D.G."/>
            <person name="Zin H."/>
            <person name="Park J."/>
            <person name="Jung H."/>
            <person name="Kim Y.O."/>
            <person name="Kong H.J."/>
            <person name="Kim J.W."/>
            <person name="Kim Y.S."/>
        </authorList>
    </citation>
    <scope>NUCLEOTIDE SEQUENCE [LARGE SCALE GENOMIC DNA]</scope>
    <source>
        <strain evidence="2 3">YPD9-1</strain>
    </source>
</reference>
<name>A0ABY3SGD6_9BACL</name>
<feature type="region of interest" description="Disordered" evidence="1">
    <location>
        <begin position="153"/>
        <end position="178"/>
    </location>
</feature>